<keyword evidence="3" id="KW-1185">Reference proteome</keyword>
<accession>A0ABU6USK6</accession>
<evidence type="ECO:0000256" key="1">
    <source>
        <dbReference type="SAM" id="Coils"/>
    </source>
</evidence>
<proteinExistence type="predicted"/>
<keyword evidence="1" id="KW-0175">Coiled coil</keyword>
<gene>
    <name evidence="2" type="ORF">PIB30_086669</name>
</gene>
<feature type="coiled-coil region" evidence="1">
    <location>
        <begin position="11"/>
        <end position="45"/>
    </location>
</feature>
<sequence length="106" mass="11779">MKLVEPRLSIADEADHRIAQLTVDLKVLNLQKSKLSEKEKDAEIKRLKGREAKLILEVEKLQGLAIEEKVRADLAEALAGDLWEQCDGLVEDTKNAIFATEGALKA</sequence>
<organism evidence="2 3">
    <name type="scientific">Stylosanthes scabra</name>
    <dbReference type="NCBI Taxonomy" id="79078"/>
    <lineage>
        <taxon>Eukaryota</taxon>
        <taxon>Viridiplantae</taxon>
        <taxon>Streptophyta</taxon>
        <taxon>Embryophyta</taxon>
        <taxon>Tracheophyta</taxon>
        <taxon>Spermatophyta</taxon>
        <taxon>Magnoliopsida</taxon>
        <taxon>eudicotyledons</taxon>
        <taxon>Gunneridae</taxon>
        <taxon>Pentapetalae</taxon>
        <taxon>rosids</taxon>
        <taxon>fabids</taxon>
        <taxon>Fabales</taxon>
        <taxon>Fabaceae</taxon>
        <taxon>Papilionoideae</taxon>
        <taxon>50 kb inversion clade</taxon>
        <taxon>dalbergioids sensu lato</taxon>
        <taxon>Dalbergieae</taxon>
        <taxon>Pterocarpus clade</taxon>
        <taxon>Stylosanthes</taxon>
    </lineage>
</organism>
<protein>
    <submittedName>
        <fullName evidence="2">Uncharacterized protein</fullName>
    </submittedName>
</protein>
<dbReference type="EMBL" id="JASCZI010122322">
    <property type="protein sequence ID" value="MED6164121.1"/>
    <property type="molecule type" value="Genomic_DNA"/>
</dbReference>
<evidence type="ECO:0000313" key="2">
    <source>
        <dbReference type="EMBL" id="MED6164121.1"/>
    </source>
</evidence>
<comment type="caution">
    <text evidence="2">The sequence shown here is derived from an EMBL/GenBank/DDBJ whole genome shotgun (WGS) entry which is preliminary data.</text>
</comment>
<reference evidence="2 3" key="1">
    <citation type="journal article" date="2023" name="Plants (Basel)">
        <title>Bridging the Gap: Combining Genomics and Transcriptomics Approaches to Understand Stylosanthes scabra, an Orphan Legume from the Brazilian Caatinga.</title>
        <authorList>
            <person name="Ferreira-Neto J.R.C."/>
            <person name="da Silva M.D."/>
            <person name="Binneck E."/>
            <person name="de Melo N.F."/>
            <person name="da Silva R.H."/>
            <person name="de Melo A.L.T.M."/>
            <person name="Pandolfi V."/>
            <person name="Bustamante F.O."/>
            <person name="Brasileiro-Vidal A.C."/>
            <person name="Benko-Iseppon A.M."/>
        </authorList>
    </citation>
    <scope>NUCLEOTIDE SEQUENCE [LARGE SCALE GENOMIC DNA]</scope>
    <source>
        <tissue evidence="2">Leaves</tissue>
    </source>
</reference>
<name>A0ABU6USK6_9FABA</name>
<evidence type="ECO:0000313" key="3">
    <source>
        <dbReference type="Proteomes" id="UP001341840"/>
    </source>
</evidence>
<dbReference type="Proteomes" id="UP001341840">
    <property type="component" value="Unassembled WGS sequence"/>
</dbReference>